<dbReference type="SUPFAM" id="SSF51395">
    <property type="entry name" value="FMN-linked oxidoreductases"/>
    <property type="match status" value="1"/>
</dbReference>
<evidence type="ECO:0000256" key="1">
    <source>
        <dbReference type="SAM" id="MobiDB-lite"/>
    </source>
</evidence>
<dbReference type="Gene3D" id="3.20.20.70">
    <property type="entry name" value="Aldolase class I"/>
    <property type="match status" value="1"/>
</dbReference>
<dbReference type="EMBL" id="BAABKN010000006">
    <property type="protein sequence ID" value="GAA4729081.1"/>
    <property type="molecule type" value="Genomic_DNA"/>
</dbReference>
<proteinExistence type="predicted"/>
<keyword evidence="3" id="KW-1185">Reference proteome</keyword>
<sequence>MSLLTAGARTVPNRVVKAPLTRSRSQGAVPGAVAVEYHPGAIAAPGNVVTPNGQQANPTPRAIETDEIYLR</sequence>
<organism evidence="2 3">
    <name type="scientific">Nocardioides endophyticus</name>
    <dbReference type="NCBI Taxonomy" id="1353775"/>
    <lineage>
        <taxon>Bacteria</taxon>
        <taxon>Bacillati</taxon>
        <taxon>Actinomycetota</taxon>
        <taxon>Actinomycetes</taxon>
        <taxon>Propionibacteriales</taxon>
        <taxon>Nocardioidaceae</taxon>
        <taxon>Nocardioides</taxon>
    </lineage>
</organism>
<gene>
    <name evidence="2" type="ORF">GCM10023350_10360</name>
</gene>
<accession>A0ABP8YG14</accession>
<name>A0ABP8YG14_9ACTN</name>
<dbReference type="InterPro" id="IPR013785">
    <property type="entry name" value="Aldolase_TIM"/>
</dbReference>
<dbReference type="Proteomes" id="UP001499882">
    <property type="component" value="Unassembled WGS sequence"/>
</dbReference>
<protein>
    <submittedName>
        <fullName evidence="2">Uncharacterized protein</fullName>
    </submittedName>
</protein>
<feature type="compositionally biased region" description="Polar residues" evidence="1">
    <location>
        <begin position="49"/>
        <end position="58"/>
    </location>
</feature>
<feature type="region of interest" description="Disordered" evidence="1">
    <location>
        <begin position="45"/>
        <end position="71"/>
    </location>
</feature>
<evidence type="ECO:0000313" key="3">
    <source>
        <dbReference type="Proteomes" id="UP001499882"/>
    </source>
</evidence>
<reference evidence="3" key="1">
    <citation type="journal article" date="2019" name="Int. J. Syst. Evol. Microbiol.">
        <title>The Global Catalogue of Microorganisms (GCM) 10K type strain sequencing project: providing services to taxonomists for standard genome sequencing and annotation.</title>
        <authorList>
            <consortium name="The Broad Institute Genomics Platform"/>
            <consortium name="The Broad Institute Genome Sequencing Center for Infectious Disease"/>
            <person name="Wu L."/>
            <person name="Ma J."/>
        </authorList>
    </citation>
    <scope>NUCLEOTIDE SEQUENCE [LARGE SCALE GENOMIC DNA]</scope>
    <source>
        <strain evidence="3">JCM 18532</strain>
    </source>
</reference>
<comment type="caution">
    <text evidence="2">The sequence shown here is derived from an EMBL/GenBank/DDBJ whole genome shotgun (WGS) entry which is preliminary data.</text>
</comment>
<dbReference type="RefSeq" id="WP_345525558.1">
    <property type="nucleotide sequence ID" value="NZ_BAABKN010000006.1"/>
</dbReference>
<evidence type="ECO:0000313" key="2">
    <source>
        <dbReference type="EMBL" id="GAA4729081.1"/>
    </source>
</evidence>